<dbReference type="CDD" id="cd07720">
    <property type="entry name" value="OPHC2-like_MBL-fold"/>
    <property type="match status" value="1"/>
</dbReference>
<dbReference type="InterPro" id="IPR051013">
    <property type="entry name" value="MBL_superfamily_lactonases"/>
</dbReference>
<accession>A0A1I1MBW1</accession>
<keyword evidence="4" id="KW-0862">Zinc</keyword>
<dbReference type="InterPro" id="IPR006311">
    <property type="entry name" value="TAT_signal"/>
</dbReference>
<feature type="region of interest" description="Disordered" evidence="5">
    <location>
        <begin position="1"/>
        <end position="24"/>
    </location>
</feature>
<evidence type="ECO:0000256" key="3">
    <source>
        <dbReference type="ARBA" id="ARBA00022801"/>
    </source>
</evidence>
<protein>
    <submittedName>
        <fullName evidence="7">Glyoxylase, beta-lactamase superfamily II</fullName>
    </submittedName>
</protein>
<dbReference type="STRING" id="517719.SAMN05421762_2351"/>
<dbReference type="AlphaFoldDB" id="A0A1I1MBW1"/>
<evidence type="ECO:0000256" key="1">
    <source>
        <dbReference type="ARBA" id="ARBA00007749"/>
    </source>
</evidence>
<evidence type="ECO:0000313" key="8">
    <source>
        <dbReference type="Proteomes" id="UP000231644"/>
    </source>
</evidence>
<dbReference type="InterPro" id="IPR001279">
    <property type="entry name" value="Metallo-B-lactamas"/>
</dbReference>
<dbReference type="PANTHER" id="PTHR42978:SF6">
    <property type="entry name" value="QUORUM-QUENCHING LACTONASE YTNP-RELATED"/>
    <property type="match status" value="1"/>
</dbReference>
<dbReference type="Pfam" id="PF00753">
    <property type="entry name" value="Lactamase_B"/>
    <property type="match status" value="1"/>
</dbReference>
<dbReference type="GO" id="GO:0046872">
    <property type="term" value="F:metal ion binding"/>
    <property type="evidence" value="ECO:0007669"/>
    <property type="project" value="UniProtKB-KW"/>
</dbReference>
<evidence type="ECO:0000313" key="7">
    <source>
        <dbReference type="EMBL" id="SFC82927.1"/>
    </source>
</evidence>
<evidence type="ECO:0000256" key="4">
    <source>
        <dbReference type="ARBA" id="ARBA00022833"/>
    </source>
</evidence>
<dbReference type="SMART" id="SM00849">
    <property type="entry name" value="Lactamase_B"/>
    <property type="match status" value="1"/>
</dbReference>
<dbReference type="InterPro" id="IPR036866">
    <property type="entry name" value="RibonucZ/Hydroxyglut_hydro"/>
</dbReference>
<evidence type="ECO:0000256" key="2">
    <source>
        <dbReference type="ARBA" id="ARBA00022723"/>
    </source>
</evidence>
<dbReference type="EMBL" id="FOLX01000001">
    <property type="protein sequence ID" value="SFC82927.1"/>
    <property type="molecule type" value="Genomic_DNA"/>
</dbReference>
<keyword evidence="2" id="KW-0479">Metal-binding</keyword>
<name>A0A1I1MBW1_9RHOB</name>
<dbReference type="OrthoDB" id="9773738at2"/>
<sequence length="340" mass="36116">MSAHPTPPRRASGRLSTGRSGAGPSRRDLLMLAAAAPALALPAGPARASLGAPAAGNPAHFSFTVGDVTATIVSDGYFEIPASGLGVNADPKEVQAFLAAHYLSVDQTYSHTNHLLIEKGADRILVDVGSGHRFFDTAGRLVANLSALGLSPEDITHVVITHAHPDHIWGIRDEFDEPLFPEAQYFMGEVEHGYWLSDGLVDRVAPAEQQFVVGAINAIQAEGVDWTLLNDGDEVVPGVSVIATPGHTPGHLSVRLSDGDDSLIALGDSMTHGWISFARPDWYHSVDVDGPQAAASRRRLLDMAASDGIAVLGYHFPFPGVGHVMAEGDAYRFVPALWKF</sequence>
<dbReference type="SUPFAM" id="SSF56281">
    <property type="entry name" value="Metallo-hydrolase/oxidoreductase"/>
    <property type="match status" value="1"/>
</dbReference>
<comment type="similarity">
    <text evidence="1">Belongs to the metallo-beta-lactamase superfamily.</text>
</comment>
<dbReference type="Gene3D" id="3.60.15.10">
    <property type="entry name" value="Ribonuclease Z/Hydroxyacylglutathione hydrolase-like"/>
    <property type="match status" value="1"/>
</dbReference>
<proteinExistence type="inferred from homology"/>
<feature type="domain" description="Metallo-beta-lactamase" evidence="6">
    <location>
        <begin position="111"/>
        <end position="315"/>
    </location>
</feature>
<dbReference type="Proteomes" id="UP000231644">
    <property type="component" value="Unassembled WGS sequence"/>
</dbReference>
<keyword evidence="8" id="KW-1185">Reference proteome</keyword>
<dbReference type="PROSITE" id="PS51318">
    <property type="entry name" value="TAT"/>
    <property type="match status" value="1"/>
</dbReference>
<keyword evidence="3" id="KW-0378">Hydrolase</keyword>
<reference evidence="7 8" key="1">
    <citation type="submission" date="2016-10" db="EMBL/GenBank/DDBJ databases">
        <authorList>
            <person name="de Groot N.N."/>
        </authorList>
    </citation>
    <scope>NUCLEOTIDE SEQUENCE [LARGE SCALE GENOMIC DNA]</scope>
    <source>
        <strain evidence="7 8">DSM 29619</strain>
    </source>
</reference>
<dbReference type="PANTHER" id="PTHR42978">
    <property type="entry name" value="QUORUM-QUENCHING LACTONASE YTNP-RELATED-RELATED"/>
    <property type="match status" value="1"/>
</dbReference>
<evidence type="ECO:0000256" key="5">
    <source>
        <dbReference type="SAM" id="MobiDB-lite"/>
    </source>
</evidence>
<dbReference type="GO" id="GO:0016787">
    <property type="term" value="F:hydrolase activity"/>
    <property type="evidence" value="ECO:0007669"/>
    <property type="project" value="UniProtKB-KW"/>
</dbReference>
<evidence type="ECO:0000259" key="6">
    <source>
        <dbReference type="SMART" id="SM00849"/>
    </source>
</evidence>
<organism evidence="7 8">
    <name type="scientific">Pseudooceanicola nitratireducens</name>
    <dbReference type="NCBI Taxonomy" id="517719"/>
    <lineage>
        <taxon>Bacteria</taxon>
        <taxon>Pseudomonadati</taxon>
        <taxon>Pseudomonadota</taxon>
        <taxon>Alphaproteobacteria</taxon>
        <taxon>Rhodobacterales</taxon>
        <taxon>Paracoccaceae</taxon>
        <taxon>Pseudooceanicola</taxon>
    </lineage>
</organism>
<dbReference type="RefSeq" id="WP_093447881.1">
    <property type="nucleotide sequence ID" value="NZ_FNZG01000001.1"/>
</dbReference>
<gene>
    <name evidence="7" type="ORF">SAMN05421762_2351</name>
</gene>